<protein>
    <submittedName>
        <fullName evidence="1">Uncharacterized protein</fullName>
    </submittedName>
</protein>
<name>A0A4S8KSE3_DENBC</name>
<accession>A0A4S8KSE3</accession>
<dbReference type="EMBL" id="ML180161">
    <property type="protein sequence ID" value="THU78630.1"/>
    <property type="molecule type" value="Genomic_DNA"/>
</dbReference>
<proteinExistence type="predicted"/>
<dbReference type="AlphaFoldDB" id="A0A4S8KSE3"/>
<sequence length="119" mass="13556">MAGRVTSLTDSILLLTSASFAFRRQPSLVEQQRTRLLVNFFDSARDITGFNTSKEWEALGTSGGKFQFMDVMNASDSLSPLTLRHVSAYILWSRVVPCYLTWTDLQPIMCWPSHAFLFR</sequence>
<dbReference type="Proteomes" id="UP000297245">
    <property type="component" value="Unassembled WGS sequence"/>
</dbReference>
<evidence type="ECO:0000313" key="1">
    <source>
        <dbReference type="EMBL" id="THU78630.1"/>
    </source>
</evidence>
<keyword evidence="2" id="KW-1185">Reference proteome</keyword>
<evidence type="ECO:0000313" key="2">
    <source>
        <dbReference type="Proteomes" id="UP000297245"/>
    </source>
</evidence>
<gene>
    <name evidence="1" type="ORF">K435DRAFT_876434</name>
</gene>
<organism evidence="1 2">
    <name type="scientific">Dendrothele bispora (strain CBS 962.96)</name>
    <dbReference type="NCBI Taxonomy" id="1314807"/>
    <lineage>
        <taxon>Eukaryota</taxon>
        <taxon>Fungi</taxon>
        <taxon>Dikarya</taxon>
        <taxon>Basidiomycota</taxon>
        <taxon>Agaricomycotina</taxon>
        <taxon>Agaricomycetes</taxon>
        <taxon>Agaricomycetidae</taxon>
        <taxon>Agaricales</taxon>
        <taxon>Agaricales incertae sedis</taxon>
        <taxon>Dendrothele</taxon>
    </lineage>
</organism>
<reference evidence="1 2" key="1">
    <citation type="journal article" date="2019" name="Nat. Ecol. Evol.">
        <title>Megaphylogeny resolves global patterns of mushroom evolution.</title>
        <authorList>
            <person name="Varga T."/>
            <person name="Krizsan K."/>
            <person name="Foldi C."/>
            <person name="Dima B."/>
            <person name="Sanchez-Garcia M."/>
            <person name="Sanchez-Ramirez S."/>
            <person name="Szollosi G.J."/>
            <person name="Szarkandi J.G."/>
            <person name="Papp V."/>
            <person name="Albert L."/>
            <person name="Andreopoulos W."/>
            <person name="Angelini C."/>
            <person name="Antonin V."/>
            <person name="Barry K.W."/>
            <person name="Bougher N.L."/>
            <person name="Buchanan P."/>
            <person name="Buyck B."/>
            <person name="Bense V."/>
            <person name="Catcheside P."/>
            <person name="Chovatia M."/>
            <person name="Cooper J."/>
            <person name="Damon W."/>
            <person name="Desjardin D."/>
            <person name="Finy P."/>
            <person name="Geml J."/>
            <person name="Haridas S."/>
            <person name="Hughes K."/>
            <person name="Justo A."/>
            <person name="Karasinski D."/>
            <person name="Kautmanova I."/>
            <person name="Kiss B."/>
            <person name="Kocsube S."/>
            <person name="Kotiranta H."/>
            <person name="LaButti K.M."/>
            <person name="Lechner B.E."/>
            <person name="Liimatainen K."/>
            <person name="Lipzen A."/>
            <person name="Lukacs Z."/>
            <person name="Mihaltcheva S."/>
            <person name="Morgado L.N."/>
            <person name="Niskanen T."/>
            <person name="Noordeloos M.E."/>
            <person name="Ohm R.A."/>
            <person name="Ortiz-Santana B."/>
            <person name="Ovrebo C."/>
            <person name="Racz N."/>
            <person name="Riley R."/>
            <person name="Savchenko A."/>
            <person name="Shiryaev A."/>
            <person name="Soop K."/>
            <person name="Spirin V."/>
            <person name="Szebenyi C."/>
            <person name="Tomsovsky M."/>
            <person name="Tulloss R.E."/>
            <person name="Uehling J."/>
            <person name="Grigoriev I.V."/>
            <person name="Vagvolgyi C."/>
            <person name="Papp T."/>
            <person name="Martin F.M."/>
            <person name="Miettinen O."/>
            <person name="Hibbett D.S."/>
            <person name="Nagy L.G."/>
        </authorList>
    </citation>
    <scope>NUCLEOTIDE SEQUENCE [LARGE SCALE GENOMIC DNA]</scope>
    <source>
        <strain evidence="1 2">CBS 962.96</strain>
    </source>
</reference>